<dbReference type="AlphaFoldDB" id="A0A9W9KEC8"/>
<sequence>MAARHLLGPVIRRMALIDPVNYEAPHMDVGNIKSGVLILSESSGAWQRFFQTLLGLYFPRS</sequence>
<comment type="caution">
    <text evidence="1">The sequence shown here is derived from an EMBL/GenBank/DDBJ whole genome shotgun (WGS) entry which is preliminary data.</text>
</comment>
<dbReference type="Proteomes" id="UP001141434">
    <property type="component" value="Unassembled WGS sequence"/>
</dbReference>
<keyword evidence="2" id="KW-1185">Reference proteome</keyword>
<evidence type="ECO:0000313" key="2">
    <source>
        <dbReference type="Proteomes" id="UP001141434"/>
    </source>
</evidence>
<dbReference type="GeneID" id="81393884"/>
<accession>A0A9W9KEC8</accession>
<protein>
    <submittedName>
        <fullName evidence="1">Uncharacterized protein</fullName>
    </submittedName>
</protein>
<dbReference type="EMBL" id="JAPMSZ010000005">
    <property type="protein sequence ID" value="KAJ5101912.1"/>
    <property type="molecule type" value="Genomic_DNA"/>
</dbReference>
<reference evidence="1" key="2">
    <citation type="journal article" date="2023" name="IMA Fungus">
        <title>Comparative genomic study of the Penicillium genus elucidates a diverse pangenome and 15 lateral gene transfer events.</title>
        <authorList>
            <person name="Petersen C."/>
            <person name="Sorensen T."/>
            <person name="Nielsen M.R."/>
            <person name="Sondergaard T.E."/>
            <person name="Sorensen J.L."/>
            <person name="Fitzpatrick D.A."/>
            <person name="Frisvad J.C."/>
            <person name="Nielsen K.L."/>
        </authorList>
    </citation>
    <scope>NUCLEOTIDE SEQUENCE</scope>
    <source>
        <strain evidence="1">IBT 34128</strain>
    </source>
</reference>
<reference evidence="1" key="1">
    <citation type="submission" date="2022-11" db="EMBL/GenBank/DDBJ databases">
        <authorList>
            <person name="Petersen C."/>
        </authorList>
    </citation>
    <scope>NUCLEOTIDE SEQUENCE</scope>
    <source>
        <strain evidence="1">IBT 34128</strain>
    </source>
</reference>
<proteinExistence type="predicted"/>
<evidence type="ECO:0000313" key="1">
    <source>
        <dbReference type="EMBL" id="KAJ5101912.1"/>
    </source>
</evidence>
<organism evidence="1 2">
    <name type="scientific">Penicillium alfredii</name>
    <dbReference type="NCBI Taxonomy" id="1506179"/>
    <lineage>
        <taxon>Eukaryota</taxon>
        <taxon>Fungi</taxon>
        <taxon>Dikarya</taxon>
        <taxon>Ascomycota</taxon>
        <taxon>Pezizomycotina</taxon>
        <taxon>Eurotiomycetes</taxon>
        <taxon>Eurotiomycetidae</taxon>
        <taxon>Eurotiales</taxon>
        <taxon>Aspergillaceae</taxon>
        <taxon>Penicillium</taxon>
    </lineage>
</organism>
<name>A0A9W9KEC8_9EURO</name>
<dbReference type="RefSeq" id="XP_056512743.1">
    <property type="nucleotide sequence ID" value="XM_056654716.1"/>
</dbReference>
<gene>
    <name evidence="1" type="ORF">NUU61_004134</name>
</gene>